<sequence>MITLILILLVGGIFVYLAQNNLAPVTLRLSSTVITNIPLFYVIIGSLLTGLILAYLIHLVNAIFVAFSMHGKDTKIKKGKSEIVNLTKRIHQLELENERLKNNSAEDEPQDTNAL</sequence>
<evidence type="ECO:0000313" key="3">
    <source>
        <dbReference type="EMBL" id="OGG34747.1"/>
    </source>
</evidence>
<organism evidence="3 4">
    <name type="scientific">Candidatus Gottesmanbacteria bacterium RIFOXYB1_FULL_47_11</name>
    <dbReference type="NCBI Taxonomy" id="1798401"/>
    <lineage>
        <taxon>Bacteria</taxon>
        <taxon>Candidatus Gottesmaniibacteriota</taxon>
    </lineage>
</organism>
<comment type="caution">
    <text evidence="3">The sequence shown here is derived from an EMBL/GenBank/DDBJ whole genome shotgun (WGS) entry which is preliminary data.</text>
</comment>
<feature type="coiled-coil region" evidence="1">
    <location>
        <begin position="76"/>
        <end position="108"/>
    </location>
</feature>
<keyword evidence="2" id="KW-0472">Membrane</keyword>
<feature type="transmembrane region" description="Helical" evidence="2">
    <location>
        <begin position="39"/>
        <end position="67"/>
    </location>
</feature>
<dbReference type="Proteomes" id="UP000176186">
    <property type="component" value="Unassembled WGS sequence"/>
</dbReference>
<dbReference type="AlphaFoldDB" id="A0A1F6BE05"/>
<dbReference type="EMBL" id="MFKE01000023">
    <property type="protein sequence ID" value="OGG34747.1"/>
    <property type="molecule type" value="Genomic_DNA"/>
</dbReference>
<proteinExistence type="predicted"/>
<dbReference type="STRING" id="1798401.A2363_03250"/>
<reference evidence="3 4" key="1">
    <citation type="journal article" date="2016" name="Nat. Commun.">
        <title>Thousands of microbial genomes shed light on interconnected biogeochemical processes in an aquifer system.</title>
        <authorList>
            <person name="Anantharaman K."/>
            <person name="Brown C.T."/>
            <person name="Hug L.A."/>
            <person name="Sharon I."/>
            <person name="Castelle C.J."/>
            <person name="Probst A.J."/>
            <person name="Thomas B.C."/>
            <person name="Singh A."/>
            <person name="Wilkins M.J."/>
            <person name="Karaoz U."/>
            <person name="Brodie E.L."/>
            <person name="Williams K.H."/>
            <person name="Hubbard S.S."/>
            <person name="Banfield J.F."/>
        </authorList>
    </citation>
    <scope>NUCLEOTIDE SEQUENCE [LARGE SCALE GENOMIC DNA]</scope>
</reference>
<protein>
    <submittedName>
        <fullName evidence="3">Uncharacterized protein</fullName>
    </submittedName>
</protein>
<gene>
    <name evidence="3" type="ORF">A2363_03250</name>
</gene>
<name>A0A1F6BE05_9BACT</name>
<keyword evidence="2" id="KW-1133">Transmembrane helix</keyword>
<keyword evidence="1" id="KW-0175">Coiled coil</keyword>
<accession>A0A1F6BE05</accession>
<keyword evidence="2" id="KW-0812">Transmembrane</keyword>
<evidence type="ECO:0000256" key="1">
    <source>
        <dbReference type="SAM" id="Coils"/>
    </source>
</evidence>
<evidence type="ECO:0000313" key="4">
    <source>
        <dbReference type="Proteomes" id="UP000176186"/>
    </source>
</evidence>
<evidence type="ECO:0000256" key="2">
    <source>
        <dbReference type="SAM" id="Phobius"/>
    </source>
</evidence>